<reference evidence="2 4" key="1">
    <citation type="submission" date="2015-08" db="EMBL/GenBank/DDBJ databases">
        <title>Thermococcus thioreducens DSM 14981 genome sequencing.</title>
        <authorList>
            <person name="Hong S.-J."/>
            <person name="Kim M.-C."/>
            <person name="Shin J.-H."/>
        </authorList>
    </citation>
    <scope>NUCLEOTIDE SEQUENCE [LARGE SCALE GENOMIC DNA]</scope>
    <source>
        <strain evidence="2 4">DSM 14981</strain>
    </source>
</reference>
<evidence type="ECO:0000313" key="5">
    <source>
        <dbReference type="Proteomes" id="UP000182125"/>
    </source>
</evidence>
<evidence type="ECO:0000313" key="1">
    <source>
        <dbReference type="EMBL" id="ASJ11789.1"/>
    </source>
</evidence>
<evidence type="ECO:0000313" key="4">
    <source>
        <dbReference type="Proteomes" id="UP000051862"/>
    </source>
</evidence>
<dbReference type="Proteomes" id="UP000182125">
    <property type="component" value="Unassembled WGS sequence"/>
</dbReference>
<protein>
    <submittedName>
        <fullName evidence="2">Uncharacterized protein</fullName>
    </submittedName>
</protein>
<gene>
    <name evidence="1" type="ORF">A3L14_02290</name>
    <name evidence="2" type="ORF">AMR53_07225</name>
    <name evidence="3" type="ORF">SAMN05216170_1822</name>
</gene>
<name>A0A0Q2S3R6_9EURY</name>
<dbReference type="GeneID" id="33333214"/>
<reference evidence="1 6" key="2">
    <citation type="submission" date="2016-04" db="EMBL/GenBank/DDBJ databases">
        <title>Complete genome sequence of Thermococcus thioreducens type strain OGL-20P.</title>
        <authorList>
            <person name="Oger P.M."/>
        </authorList>
    </citation>
    <scope>NUCLEOTIDE SEQUENCE [LARGE SCALE GENOMIC DNA]</scope>
    <source>
        <strain evidence="1 6">OGL-20P</strain>
    </source>
</reference>
<dbReference type="PATRIC" id="fig|277988.4.peg.1523"/>
<dbReference type="KEGG" id="ttd:A3L14_02290"/>
<evidence type="ECO:0000313" key="6">
    <source>
        <dbReference type="Proteomes" id="UP000250136"/>
    </source>
</evidence>
<dbReference type="EMBL" id="LIXN01000011">
    <property type="protein sequence ID" value="KQH82123.1"/>
    <property type="molecule type" value="Genomic_DNA"/>
</dbReference>
<sequence length="196" mass="22193">MDELEFCIKSLSYPLGMLLEGLERREGEKVEVKEGLITLPRAPFAALCYLTGIALFDALDIVDKKRLGDDYGAIEGFCKKLLNSKLGARLKPYLESPGRYISPGEGLSIDWLEFEKREEKVRPHLKRLMELRERTCDRSEFLAKTDFLAELSVDEALLVSYLSGEAGLRELVNAALGKHNSEFRDAVKEYFKALRG</sequence>
<accession>A0A0Q2S3R6</accession>
<evidence type="ECO:0000313" key="3">
    <source>
        <dbReference type="EMBL" id="SEW13788.1"/>
    </source>
</evidence>
<keyword evidence="6" id="KW-1185">Reference proteome</keyword>
<dbReference type="AlphaFoldDB" id="A0A0Q2S3R6"/>
<dbReference type="Proteomes" id="UP000051862">
    <property type="component" value="Unassembled WGS sequence"/>
</dbReference>
<reference evidence="3" key="4">
    <citation type="submission" date="2016-10" db="EMBL/GenBank/DDBJ databases">
        <authorList>
            <person name="de Groot N.N."/>
        </authorList>
    </citation>
    <scope>NUCLEOTIDE SEQUENCE [LARGE SCALE GENOMIC DNA]</scope>
    <source>
        <strain evidence="3">OGL-20</strain>
    </source>
</reference>
<proteinExistence type="predicted"/>
<dbReference type="Proteomes" id="UP000250136">
    <property type="component" value="Chromosome"/>
</dbReference>
<dbReference type="STRING" id="277988.SAMN05216170_1822"/>
<reference evidence="5" key="3">
    <citation type="submission" date="2016-10" db="EMBL/GenBank/DDBJ databases">
        <authorList>
            <person name="Varghese N."/>
            <person name="Submissions S."/>
        </authorList>
    </citation>
    <scope>NUCLEOTIDE SEQUENCE [LARGE SCALE GENOMIC DNA]</scope>
    <source>
        <strain evidence="5">OGL-20</strain>
    </source>
</reference>
<dbReference type="OrthoDB" id="91317at2157"/>
<evidence type="ECO:0000313" key="2">
    <source>
        <dbReference type="EMBL" id="KQH82123.1"/>
    </source>
</evidence>
<dbReference type="EMBL" id="CP015105">
    <property type="protein sequence ID" value="ASJ11789.1"/>
    <property type="molecule type" value="Genomic_DNA"/>
</dbReference>
<organism evidence="2 4">
    <name type="scientific">Thermococcus thioreducens</name>
    <dbReference type="NCBI Taxonomy" id="277988"/>
    <lineage>
        <taxon>Archaea</taxon>
        <taxon>Methanobacteriati</taxon>
        <taxon>Methanobacteriota</taxon>
        <taxon>Thermococci</taxon>
        <taxon>Thermococcales</taxon>
        <taxon>Thermococcaceae</taxon>
        <taxon>Thermococcus</taxon>
    </lineage>
</organism>
<dbReference type="EMBL" id="FOIW01000002">
    <property type="protein sequence ID" value="SEW13788.1"/>
    <property type="molecule type" value="Genomic_DNA"/>
</dbReference>
<dbReference type="RefSeq" id="WP_055429615.1">
    <property type="nucleotide sequence ID" value="NZ_CP015105.1"/>
</dbReference>